<dbReference type="InterPro" id="IPR005119">
    <property type="entry name" value="LysR_subst-bd"/>
</dbReference>
<gene>
    <name evidence="6" type="ORF">PGX00_17195</name>
</gene>
<sequence>MLNEALKNAPGLNGSSIIDPHQLVRMLFFIELINAGSITKAAETMGVSTSTGSRWLSDLEEELGISLYQRNNPSDRLTEAGSFLYSKFSEITDDIHLMINELTGFTTETRGNIKICCTPIYAESVVLPIVGEFLEANPLVNIQLTLTPRGMDYYKDHDFVISAIAGHAANKDSELLLVRRNLLTQKFVTVASPEYLRKNGEPLVPQDLVNHRCLYSKALQNQNQWVYKQNGEIIPIRIVKSIEVSDAKMMLSGAINATGITYLPEFIVQKYIQDGRLVTLLDEYETDDWLLNIYYLPQRFMTHCVKSFKDFFLANHRKQVNEFKSENNIEKY</sequence>
<protein>
    <submittedName>
        <fullName evidence="6">LysR family transcriptional regulator</fullName>
    </submittedName>
</protein>
<evidence type="ECO:0000313" key="6">
    <source>
        <dbReference type="EMBL" id="MDB1125288.1"/>
    </source>
</evidence>
<evidence type="ECO:0000256" key="2">
    <source>
        <dbReference type="ARBA" id="ARBA00023015"/>
    </source>
</evidence>
<dbReference type="Gene3D" id="3.40.190.290">
    <property type="match status" value="1"/>
</dbReference>
<dbReference type="EMBL" id="JAQLOI010000003">
    <property type="protein sequence ID" value="MDB1125288.1"/>
    <property type="molecule type" value="Genomic_DNA"/>
</dbReference>
<proteinExistence type="inferred from homology"/>
<evidence type="ECO:0000256" key="3">
    <source>
        <dbReference type="ARBA" id="ARBA00023125"/>
    </source>
</evidence>
<comment type="similarity">
    <text evidence="1">Belongs to the LysR transcriptional regulatory family.</text>
</comment>
<evidence type="ECO:0000256" key="1">
    <source>
        <dbReference type="ARBA" id="ARBA00009437"/>
    </source>
</evidence>
<dbReference type="CDD" id="cd08422">
    <property type="entry name" value="PBP2_CrgA_like"/>
    <property type="match status" value="1"/>
</dbReference>
<evidence type="ECO:0000259" key="5">
    <source>
        <dbReference type="PROSITE" id="PS50931"/>
    </source>
</evidence>
<dbReference type="PANTHER" id="PTHR30537">
    <property type="entry name" value="HTH-TYPE TRANSCRIPTIONAL REGULATOR"/>
    <property type="match status" value="1"/>
</dbReference>
<dbReference type="InterPro" id="IPR058163">
    <property type="entry name" value="LysR-type_TF_proteobact-type"/>
</dbReference>
<dbReference type="Gene3D" id="1.10.10.10">
    <property type="entry name" value="Winged helix-like DNA-binding domain superfamily/Winged helix DNA-binding domain"/>
    <property type="match status" value="1"/>
</dbReference>
<dbReference type="PANTHER" id="PTHR30537:SF5">
    <property type="entry name" value="HTH-TYPE TRANSCRIPTIONAL ACTIVATOR TTDR-RELATED"/>
    <property type="match status" value="1"/>
</dbReference>
<dbReference type="PROSITE" id="PS50931">
    <property type="entry name" value="HTH_LYSR"/>
    <property type="match status" value="1"/>
</dbReference>
<evidence type="ECO:0000256" key="4">
    <source>
        <dbReference type="ARBA" id="ARBA00023163"/>
    </source>
</evidence>
<keyword evidence="3" id="KW-0238">DNA-binding</keyword>
<dbReference type="InterPro" id="IPR000847">
    <property type="entry name" value="LysR_HTH_N"/>
</dbReference>
<dbReference type="SUPFAM" id="SSF53850">
    <property type="entry name" value="Periplasmic binding protein-like II"/>
    <property type="match status" value="1"/>
</dbReference>
<dbReference type="InterPro" id="IPR036390">
    <property type="entry name" value="WH_DNA-bd_sf"/>
</dbReference>
<dbReference type="RefSeq" id="WP_272138858.1">
    <property type="nucleotide sequence ID" value="NZ_JAQLOI010000003.1"/>
</dbReference>
<accession>A0ABT4YUM8</accession>
<feature type="domain" description="HTH lysR-type" evidence="5">
    <location>
        <begin position="29"/>
        <end position="78"/>
    </location>
</feature>
<reference evidence="6 7" key="1">
    <citation type="submission" date="2023-01" db="EMBL/GenBank/DDBJ databases">
        <title>Vibrio sp. KJ40-1 sp.nov, isolated from marine algae.</title>
        <authorList>
            <person name="Butt M."/>
            <person name="Kim J.M.J."/>
            <person name="Jeon C.O.C."/>
        </authorList>
    </citation>
    <scope>NUCLEOTIDE SEQUENCE [LARGE SCALE GENOMIC DNA]</scope>
    <source>
        <strain evidence="6 7">KJ40-1</strain>
    </source>
</reference>
<keyword evidence="2" id="KW-0805">Transcription regulation</keyword>
<keyword evidence="7" id="KW-1185">Reference proteome</keyword>
<organism evidence="6 7">
    <name type="scientific">Vibrio algarum</name>
    <dbReference type="NCBI Taxonomy" id="3020714"/>
    <lineage>
        <taxon>Bacteria</taxon>
        <taxon>Pseudomonadati</taxon>
        <taxon>Pseudomonadota</taxon>
        <taxon>Gammaproteobacteria</taxon>
        <taxon>Vibrionales</taxon>
        <taxon>Vibrionaceae</taxon>
        <taxon>Vibrio</taxon>
    </lineage>
</organism>
<dbReference type="Pfam" id="PF00126">
    <property type="entry name" value="HTH_1"/>
    <property type="match status" value="1"/>
</dbReference>
<dbReference type="SUPFAM" id="SSF46785">
    <property type="entry name" value="Winged helix' DNA-binding domain"/>
    <property type="match status" value="1"/>
</dbReference>
<dbReference type="Proteomes" id="UP001210678">
    <property type="component" value="Unassembled WGS sequence"/>
</dbReference>
<dbReference type="Pfam" id="PF03466">
    <property type="entry name" value="LysR_substrate"/>
    <property type="match status" value="1"/>
</dbReference>
<dbReference type="InterPro" id="IPR036388">
    <property type="entry name" value="WH-like_DNA-bd_sf"/>
</dbReference>
<name>A0ABT4YUM8_9VIBR</name>
<evidence type="ECO:0000313" key="7">
    <source>
        <dbReference type="Proteomes" id="UP001210678"/>
    </source>
</evidence>
<comment type="caution">
    <text evidence="6">The sequence shown here is derived from an EMBL/GenBank/DDBJ whole genome shotgun (WGS) entry which is preliminary data.</text>
</comment>
<keyword evidence="4" id="KW-0804">Transcription</keyword>